<reference evidence="1 2" key="1">
    <citation type="submission" date="2019-09" db="EMBL/GenBank/DDBJ databases">
        <authorList>
            <person name="Chandra G."/>
            <person name="Truman W A."/>
        </authorList>
    </citation>
    <scope>NUCLEOTIDE SEQUENCE [LARGE SCALE GENOMIC DNA]</scope>
    <source>
        <strain evidence="1">PS943</strain>
    </source>
</reference>
<dbReference type="Proteomes" id="UP000325645">
    <property type="component" value="Unassembled WGS sequence"/>
</dbReference>
<organism evidence="1 2">
    <name type="scientific">Pseudomonas fluorescens</name>
    <dbReference type="NCBI Taxonomy" id="294"/>
    <lineage>
        <taxon>Bacteria</taxon>
        <taxon>Pseudomonadati</taxon>
        <taxon>Pseudomonadota</taxon>
        <taxon>Gammaproteobacteria</taxon>
        <taxon>Pseudomonadales</taxon>
        <taxon>Pseudomonadaceae</taxon>
        <taxon>Pseudomonas</taxon>
    </lineage>
</organism>
<evidence type="ECO:0000313" key="2">
    <source>
        <dbReference type="Proteomes" id="UP000325645"/>
    </source>
</evidence>
<dbReference type="AlphaFoldDB" id="A0A5E7WQS5"/>
<gene>
    <name evidence="1" type="ORF">PS943_05242</name>
</gene>
<proteinExistence type="predicted"/>
<protein>
    <submittedName>
        <fullName evidence="1">Uncharacterized protein</fullName>
    </submittedName>
</protein>
<accession>A0A5E7WQS5</accession>
<name>A0A5E7WQS5_PSEFL</name>
<evidence type="ECO:0000313" key="1">
    <source>
        <dbReference type="EMBL" id="VVQ37412.1"/>
    </source>
</evidence>
<sequence length="48" mass="5386">MGALAWPLSHACASLNFDIEVLQVEYQFLLQTVGKGLLTSLRFRHLTP</sequence>
<dbReference type="EMBL" id="CABVJH010000012">
    <property type="protein sequence ID" value="VVQ37412.1"/>
    <property type="molecule type" value="Genomic_DNA"/>
</dbReference>